<dbReference type="Proteomes" id="UP000271098">
    <property type="component" value="Unassembled WGS sequence"/>
</dbReference>
<evidence type="ECO:0000313" key="2">
    <source>
        <dbReference type="Proteomes" id="UP000271098"/>
    </source>
</evidence>
<dbReference type="EMBL" id="UYRT01082398">
    <property type="protein sequence ID" value="VDN25938.1"/>
    <property type="molecule type" value="Genomic_DNA"/>
</dbReference>
<evidence type="ECO:0000313" key="1">
    <source>
        <dbReference type="EMBL" id="VDN25938.1"/>
    </source>
</evidence>
<dbReference type="GO" id="GO:0060070">
    <property type="term" value="P:canonical Wnt signaling pathway"/>
    <property type="evidence" value="ECO:0007669"/>
    <property type="project" value="TreeGrafter"/>
</dbReference>
<name>A0A3P7MTQ6_9BILA</name>
<gene>
    <name evidence="1" type="ORF">GPUH_LOCUS15408</name>
</gene>
<reference evidence="1 2" key="1">
    <citation type="submission" date="2018-11" db="EMBL/GenBank/DDBJ databases">
        <authorList>
            <consortium name="Pathogen Informatics"/>
        </authorList>
    </citation>
    <scope>NUCLEOTIDE SEQUENCE [LARGE SCALE GENOMIC DNA]</scope>
</reference>
<evidence type="ECO:0008006" key="3">
    <source>
        <dbReference type="Google" id="ProtNLM"/>
    </source>
</evidence>
<organism evidence="1 2">
    <name type="scientific">Gongylonema pulchrum</name>
    <dbReference type="NCBI Taxonomy" id="637853"/>
    <lineage>
        <taxon>Eukaryota</taxon>
        <taxon>Metazoa</taxon>
        <taxon>Ecdysozoa</taxon>
        <taxon>Nematoda</taxon>
        <taxon>Chromadorea</taxon>
        <taxon>Rhabditida</taxon>
        <taxon>Spirurina</taxon>
        <taxon>Spiruromorpha</taxon>
        <taxon>Spiruroidea</taxon>
        <taxon>Gongylonematidae</taxon>
        <taxon>Gongylonema</taxon>
    </lineage>
</organism>
<dbReference type="GO" id="GO:0017147">
    <property type="term" value="F:Wnt-protein binding"/>
    <property type="evidence" value="ECO:0007669"/>
    <property type="project" value="TreeGrafter"/>
</dbReference>
<dbReference type="GO" id="GO:0042813">
    <property type="term" value="F:Wnt receptor activity"/>
    <property type="evidence" value="ECO:0007669"/>
    <property type="project" value="TreeGrafter"/>
</dbReference>
<dbReference type="GO" id="GO:0005886">
    <property type="term" value="C:plasma membrane"/>
    <property type="evidence" value="ECO:0007669"/>
    <property type="project" value="TreeGrafter"/>
</dbReference>
<protein>
    <recommendedName>
        <fullName evidence="3">EGF-like domain-containing protein</fullName>
    </recommendedName>
</protein>
<keyword evidence="2" id="KW-1185">Reference proteome</keyword>
<proteinExistence type="predicted"/>
<accession>A0A3P7MTQ6</accession>
<sequence>MLSRAFCRMANLDGSGRRVVIKDSKQVPHVFGMFVFDDMMFWSDWTNRGLLFAHKMRGDNVSMLVGTVMPPYSVKVFHGAVQKPGPNVCEATKCEHLCVPKHDGSGSKCLCADGFKMREDGSCSAECAKHEFLCPRPDQKYDFACNTSSFTAAVFLHSH</sequence>
<dbReference type="InterPro" id="IPR011042">
    <property type="entry name" value="6-blade_b-propeller_TolB-like"/>
</dbReference>
<dbReference type="AlphaFoldDB" id="A0A3P7MTQ6"/>
<dbReference type="PANTHER" id="PTHR46513:SF13">
    <property type="entry name" value="EGF-LIKE DOMAIN-CONTAINING PROTEIN"/>
    <property type="match status" value="1"/>
</dbReference>
<dbReference type="Gene3D" id="2.120.10.30">
    <property type="entry name" value="TolB, C-terminal domain"/>
    <property type="match status" value="1"/>
</dbReference>
<dbReference type="InterPro" id="IPR050778">
    <property type="entry name" value="Cueball_EGF_LRP_Nidogen"/>
</dbReference>
<dbReference type="PANTHER" id="PTHR46513">
    <property type="entry name" value="VITELLOGENIN RECEPTOR-LIKE PROTEIN-RELATED-RELATED"/>
    <property type="match status" value="1"/>
</dbReference>
<dbReference type="SUPFAM" id="SSF63825">
    <property type="entry name" value="YWTD domain"/>
    <property type="match status" value="1"/>
</dbReference>